<dbReference type="AlphaFoldDB" id="X0SM16"/>
<name>X0SM16_9ZZZZ</name>
<dbReference type="EMBL" id="BARS01007365">
    <property type="protein sequence ID" value="GAF82123.1"/>
    <property type="molecule type" value="Genomic_DNA"/>
</dbReference>
<dbReference type="SUPFAM" id="SSF52317">
    <property type="entry name" value="Class I glutamine amidotransferase-like"/>
    <property type="match status" value="1"/>
</dbReference>
<proteinExistence type="predicted"/>
<feature type="domain" description="Beta-galactosidase trimerisation" evidence="1">
    <location>
        <begin position="93"/>
        <end position="218"/>
    </location>
</feature>
<sequence length="396" mass="42784">TYTQSTSDAHEYLQDIQSGLARLLHACDERATDVYVHYSHPSIHGAFITGGETLYRDNRNGWIKAIEDSGLQMKFLAYAQLEQGELTRLMPAVFVLPYSLALSDAEAAEIRGYVEAGGTLIADARTGLMTEHCRPRATGALDDLFGIKRASVAPKAKRPEGKVAFTGHLEGCDPRDISFDGFGGEPGVSLAGGQALGEMAGLPLLIVNSVGKGRAVLLNLFLDSYPRRREVGVGEPVRELIEKALALAGVEPQVKTIVAQAPSPVQMNGDQHLYLARYLSGDAAYLGVLRDTSEGRSNVRLRFAAPCHLYDLRRGEYLGKTAETAALIAPGHCKVFSLLPYRVAEVRVQVGGREHKPGDVVRCRVAVQTEGGSAGMHVYRLEITDPAGQTCDYYGG</sequence>
<comment type="caution">
    <text evidence="2">The sequence shown here is derived from an EMBL/GenBank/DDBJ whole genome shotgun (WGS) entry which is preliminary data.</text>
</comment>
<dbReference type="GO" id="GO:0004565">
    <property type="term" value="F:beta-galactosidase activity"/>
    <property type="evidence" value="ECO:0007669"/>
    <property type="project" value="InterPro"/>
</dbReference>
<feature type="non-terminal residue" evidence="2">
    <location>
        <position position="396"/>
    </location>
</feature>
<dbReference type="Pfam" id="PF08532">
    <property type="entry name" value="Glyco_hydro_42M"/>
    <property type="match status" value="1"/>
</dbReference>
<dbReference type="CDD" id="cd03143">
    <property type="entry name" value="A4_beta-galactosidase_middle_domain"/>
    <property type="match status" value="1"/>
</dbReference>
<dbReference type="InterPro" id="IPR029062">
    <property type="entry name" value="Class_I_gatase-like"/>
</dbReference>
<organism evidence="2">
    <name type="scientific">marine sediment metagenome</name>
    <dbReference type="NCBI Taxonomy" id="412755"/>
    <lineage>
        <taxon>unclassified sequences</taxon>
        <taxon>metagenomes</taxon>
        <taxon>ecological metagenomes</taxon>
    </lineage>
</organism>
<dbReference type="InterPro" id="IPR013738">
    <property type="entry name" value="Beta_galactosidase_Trimer"/>
</dbReference>
<dbReference type="GO" id="GO:0005975">
    <property type="term" value="P:carbohydrate metabolic process"/>
    <property type="evidence" value="ECO:0007669"/>
    <property type="project" value="InterPro"/>
</dbReference>
<evidence type="ECO:0000259" key="1">
    <source>
        <dbReference type="Pfam" id="PF08532"/>
    </source>
</evidence>
<gene>
    <name evidence="2" type="ORF">S01H1_14186</name>
</gene>
<accession>X0SM16</accession>
<evidence type="ECO:0000313" key="2">
    <source>
        <dbReference type="EMBL" id="GAF82123.1"/>
    </source>
</evidence>
<protein>
    <recommendedName>
        <fullName evidence="1">Beta-galactosidase trimerisation domain-containing protein</fullName>
    </recommendedName>
</protein>
<feature type="non-terminal residue" evidence="2">
    <location>
        <position position="1"/>
    </location>
</feature>
<dbReference type="Gene3D" id="3.40.50.880">
    <property type="match status" value="1"/>
</dbReference>
<reference evidence="2" key="1">
    <citation type="journal article" date="2014" name="Front. Microbiol.">
        <title>High frequency of phylogenetically diverse reductive dehalogenase-homologous genes in deep subseafloor sedimentary metagenomes.</title>
        <authorList>
            <person name="Kawai M."/>
            <person name="Futagami T."/>
            <person name="Toyoda A."/>
            <person name="Takaki Y."/>
            <person name="Nishi S."/>
            <person name="Hori S."/>
            <person name="Arai W."/>
            <person name="Tsubouchi T."/>
            <person name="Morono Y."/>
            <person name="Uchiyama I."/>
            <person name="Ito T."/>
            <person name="Fujiyama A."/>
            <person name="Inagaki F."/>
            <person name="Takami H."/>
        </authorList>
    </citation>
    <scope>NUCLEOTIDE SEQUENCE</scope>
    <source>
        <strain evidence="2">Expedition CK06-06</strain>
    </source>
</reference>